<dbReference type="AlphaFoldDB" id="A0A8S0YSV9"/>
<dbReference type="Pfam" id="PF03998">
    <property type="entry name" value="Utp11"/>
    <property type="match status" value="1"/>
</dbReference>
<protein>
    <recommendedName>
        <fullName evidence="5">U3 small nucleolar RNA-associated protein 11</fullName>
        <shortName evidence="5">U3 snoRNA-associated protein 11</shortName>
    </recommendedName>
</protein>
<organism evidence="7 8">
    <name type="scientific">Arctia plantaginis</name>
    <name type="common">Wood tiger moth</name>
    <name type="synonym">Phalaena plantaginis</name>
    <dbReference type="NCBI Taxonomy" id="874455"/>
    <lineage>
        <taxon>Eukaryota</taxon>
        <taxon>Metazoa</taxon>
        <taxon>Ecdysozoa</taxon>
        <taxon>Arthropoda</taxon>
        <taxon>Hexapoda</taxon>
        <taxon>Insecta</taxon>
        <taxon>Pterygota</taxon>
        <taxon>Neoptera</taxon>
        <taxon>Endopterygota</taxon>
        <taxon>Lepidoptera</taxon>
        <taxon>Glossata</taxon>
        <taxon>Ditrysia</taxon>
        <taxon>Noctuoidea</taxon>
        <taxon>Erebidae</taxon>
        <taxon>Arctiinae</taxon>
        <taxon>Arctia</taxon>
    </lineage>
</organism>
<evidence type="ECO:0000256" key="2">
    <source>
        <dbReference type="ARBA" id="ARBA00008105"/>
    </source>
</evidence>
<dbReference type="PIRSF" id="PIRSF015952">
    <property type="entry name" value="U3snoRNP11"/>
    <property type="match status" value="1"/>
</dbReference>
<dbReference type="PANTHER" id="PTHR12838">
    <property type="entry name" value="U3 SMALL NUCLEOLAR RNA-ASSOCIATED PROTEIN 11"/>
    <property type="match status" value="1"/>
</dbReference>
<dbReference type="GO" id="GO:0006364">
    <property type="term" value="P:rRNA processing"/>
    <property type="evidence" value="ECO:0007669"/>
    <property type="project" value="UniProtKB-UniRule"/>
</dbReference>
<dbReference type="InterPro" id="IPR007144">
    <property type="entry name" value="SSU_processome_Utp11"/>
</dbReference>
<keyword evidence="4 5" id="KW-0539">Nucleus</keyword>
<comment type="function">
    <text evidence="5">Involved in nucleolar processing of pre-18S ribosomal RNA.</text>
</comment>
<accession>A0A8S0YSV9</accession>
<evidence type="ECO:0000256" key="4">
    <source>
        <dbReference type="ARBA" id="ARBA00023242"/>
    </source>
</evidence>
<dbReference type="EMBL" id="CADEBD010000058">
    <property type="protein sequence ID" value="CAB3222700.1"/>
    <property type="molecule type" value="Genomic_DNA"/>
</dbReference>
<comment type="subunit">
    <text evidence="5">Component of the ribosomal small subunit (SSU) processome.</text>
</comment>
<comment type="similarity">
    <text evidence="2 5">Belongs to the UTP11 family.</text>
</comment>
<dbReference type="PANTHER" id="PTHR12838:SF0">
    <property type="entry name" value="U3 SMALL NUCLEOLAR RNA-ASSOCIATED PROTEIN 11-RELATED"/>
    <property type="match status" value="1"/>
</dbReference>
<comment type="subcellular location">
    <subcellularLocation>
        <location evidence="1 5">Nucleus</location>
        <location evidence="1 5">Nucleolus</location>
    </subcellularLocation>
</comment>
<dbReference type="Proteomes" id="UP000494256">
    <property type="component" value="Unassembled WGS sequence"/>
</dbReference>
<name>A0A8S0YSV9_ARCPL</name>
<comment type="caution">
    <text evidence="7">The sequence shown here is derived from an EMBL/GenBank/DDBJ whole genome shotgun (WGS) entry which is preliminary data.</text>
</comment>
<dbReference type="GO" id="GO:0032040">
    <property type="term" value="C:small-subunit processome"/>
    <property type="evidence" value="ECO:0007669"/>
    <property type="project" value="UniProtKB-UniRule"/>
</dbReference>
<evidence type="ECO:0000313" key="7">
    <source>
        <dbReference type="EMBL" id="CAB3222700.1"/>
    </source>
</evidence>
<sequence length="252" mass="30063">MSSWKKAAKANQKTHKERHQPASRKHLGLLEKKKDYKKRADVYHEKGETLKLLRKRTLDKNPDEFYYHMINSRVKDGEHHEMEKEDEHSKEQVKLMQTQDIKYINMKRTIESRRINRLQAQLHMTDVADATPNTHIFFVDEGEEKDFDLAKRLDTHPALLGRKSNRPRLSDLDKIVLPELDDETLESMKKQKAKVYQELSKRIEREKELMVIQQKMELKRHLQDVKVMKPKRLAHGTKSAAPVYKFQYIRKK</sequence>
<gene>
    <name evidence="7" type="ORF">APLA_LOCUS1257</name>
</gene>
<proteinExistence type="inferred from homology"/>
<evidence type="ECO:0000256" key="6">
    <source>
        <dbReference type="SAM" id="MobiDB-lite"/>
    </source>
</evidence>
<evidence type="ECO:0000313" key="8">
    <source>
        <dbReference type="Proteomes" id="UP000494256"/>
    </source>
</evidence>
<feature type="compositionally biased region" description="Basic residues" evidence="6">
    <location>
        <begin position="1"/>
        <end position="27"/>
    </location>
</feature>
<evidence type="ECO:0000256" key="3">
    <source>
        <dbReference type="ARBA" id="ARBA00022552"/>
    </source>
</evidence>
<reference evidence="7 8" key="1">
    <citation type="submission" date="2020-04" db="EMBL/GenBank/DDBJ databases">
        <authorList>
            <person name="Wallbank WR R."/>
            <person name="Pardo Diaz C."/>
            <person name="Kozak K."/>
            <person name="Martin S."/>
            <person name="Jiggins C."/>
            <person name="Moest M."/>
            <person name="Warren A I."/>
            <person name="Byers J.R.P. K."/>
            <person name="Montejo-Kovacevich G."/>
            <person name="Yen C E."/>
        </authorList>
    </citation>
    <scope>NUCLEOTIDE SEQUENCE [LARGE SCALE GENOMIC DNA]</scope>
</reference>
<keyword evidence="3 5" id="KW-0698">rRNA processing</keyword>
<evidence type="ECO:0000256" key="5">
    <source>
        <dbReference type="PIRNR" id="PIRNR015952"/>
    </source>
</evidence>
<feature type="region of interest" description="Disordered" evidence="6">
    <location>
        <begin position="1"/>
        <end position="33"/>
    </location>
</feature>
<evidence type="ECO:0000256" key="1">
    <source>
        <dbReference type="ARBA" id="ARBA00004604"/>
    </source>
</evidence>